<comment type="similarity">
    <text evidence="3">Belongs to the DnaX/STICHEL family.</text>
</comment>
<accession>A0A0G0KKC2</accession>
<keyword evidence="3" id="KW-0808">Transferase</keyword>
<dbReference type="Gene3D" id="1.10.8.60">
    <property type="match status" value="1"/>
</dbReference>
<dbReference type="Pfam" id="PF20964">
    <property type="entry name" value="DnaX_C"/>
    <property type="match status" value="1"/>
</dbReference>
<sequence length="547" mass="62111">MTTLYLKYRPQKISDLDLAEVRDFLSRIVNLEEIPHAFLFEGPRGSGKTSAARIMAKILNCEKLSNDKEPCNKCEQCISITKGTNIDVVELDAASYRGIDDIRLIRESVKLSPAKAKKRVYIIDEAHMLTTEASNALLKTLEEPPGHVVFILATTNPEKLLDTIKSRTVRVNFKKAKSEEIIRSLANVLKKEKMKYQDEVLSLISENVDGSFRDAKKILEEFIMKDILNDIEKAQNHLLCKSDFDADQLFKFLKEKDLKNCVSILNGSESAGVPAKTVYTRLINKIKDYLFSVSDYKKDPSNSFDKNEILALSDIFITYWDRYQNDISDYVPFYLASAKWCDKESGMNNENTDTKNKKNEEDINNINNTDGNRSDLKKHKNAKSVEVADINKNGDASEKDNGKQIGGILKDIPDEGENISQDVWKQILIMTRNKNASTEALLRAARPANFDGKILTLGVFYKFHKEKLESIPHKLCLEDVLRETLKTDVRVECFLTQPEIVKAELETVIKDDLQGDRIHTFRDTSVILTESNDSADIMKLVDEVFGS</sequence>
<keyword evidence="1 3" id="KW-0239">DNA-directed DNA polymerase</keyword>
<dbReference type="EC" id="2.7.7.7" evidence="3"/>
<organism evidence="6 7">
    <name type="scientific">Candidatus Woesebacteria bacterium GW2011_GWD1_38_10</name>
    <dbReference type="NCBI Taxonomy" id="1618592"/>
    <lineage>
        <taxon>Bacteria</taxon>
        <taxon>Candidatus Woeseibacteriota</taxon>
    </lineage>
</organism>
<comment type="caution">
    <text evidence="6">The sequence shown here is derived from an EMBL/GenBank/DDBJ whole genome shotgun (WGS) entry which is preliminary data.</text>
</comment>
<gene>
    <name evidence="3" type="primary">dnaX</name>
    <name evidence="6" type="ORF">US67_C0013G0014</name>
</gene>
<dbReference type="CDD" id="cd00009">
    <property type="entry name" value="AAA"/>
    <property type="match status" value="1"/>
</dbReference>
<evidence type="ECO:0000256" key="3">
    <source>
        <dbReference type="RuleBase" id="RU364063"/>
    </source>
</evidence>
<dbReference type="GO" id="GO:0009360">
    <property type="term" value="C:DNA polymerase III complex"/>
    <property type="evidence" value="ECO:0007669"/>
    <property type="project" value="InterPro"/>
</dbReference>
<dbReference type="PANTHER" id="PTHR11669">
    <property type="entry name" value="REPLICATION FACTOR C / DNA POLYMERASE III GAMMA-TAU SUBUNIT"/>
    <property type="match status" value="1"/>
</dbReference>
<evidence type="ECO:0000256" key="4">
    <source>
        <dbReference type="SAM" id="MobiDB-lite"/>
    </source>
</evidence>
<keyword evidence="3" id="KW-0235">DNA replication</keyword>
<dbReference type="PANTHER" id="PTHR11669:SF0">
    <property type="entry name" value="PROTEIN STICHEL-LIKE 2"/>
    <property type="match status" value="1"/>
</dbReference>
<dbReference type="InterPro" id="IPR003593">
    <property type="entry name" value="AAA+_ATPase"/>
</dbReference>
<comment type="subunit">
    <text evidence="3">DNA polymerase III contains a core (composed of alpha, epsilon and theta chains) that associates with a tau subunit. This core dimerizes to form the POLIII' complex. PolIII' associates with the gamma complex (composed of gamma, delta, delta', psi and chi chains) and with the beta chain to form the complete DNA polymerase III complex.</text>
</comment>
<feature type="region of interest" description="Disordered" evidence="4">
    <location>
        <begin position="345"/>
        <end position="382"/>
    </location>
</feature>
<dbReference type="SUPFAM" id="SSF52540">
    <property type="entry name" value="P-loop containing nucleoside triphosphate hydrolases"/>
    <property type="match status" value="1"/>
</dbReference>
<dbReference type="GO" id="GO:0003887">
    <property type="term" value="F:DNA-directed DNA polymerase activity"/>
    <property type="evidence" value="ECO:0007669"/>
    <property type="project" value="UniProtKB-KW"/>
</dbReference>
<reference evidence="6 7" key="1">
    <citation type="journal article" date="2015" name="Nature">
        <title>rRNA introns, odd ribosomes, and small enigmatic genomes across a large radiation of phyla.</title>
        <authorList>
            <person name="Brown C.T."/>
            <person name="Hug L.A."/>
            <person name="Thomas B.C."/>
            <person name="Sharon I."/>
            <person name="Castelle C.J."/>
            <person name="Singh A."/>
            <person name="Wilkins M.J."/>
            <person name="Williams K.H."/>
            <person name="Banfield J.F."/>
        </authorList>
    </citation>
    <scope>NUCLEOTIDE SEQUENCE [LARGE SCALE GENOMIC DNA]</scope>
</reference>
<feature type="compositionally biased region" description="Basic and acidic residues" evidence="4">
    <location>
        <begin position="352"/>
        <end position="361"/>
    </location>
</feature>
<dbReference type="EMBL" id="LBTW01000013">
    <property type="protein sequence ID" value="KKQ49599.1"/>
    <property type="molecule type" value="Genomic_DNA"/>
</dbReference>
<feature type="domain" description="AAA+ ATPase" evidence="5">
    <location>
        <begin position="34"/>
        <end position="177"/>
    </location>
</feature>
<proteinExistence type="inferred from homology"/>
<dbReference type="SMART" id="SM00382">
    <property type="entry name" value="AAA"/>
    <property type="match status" value="1"/>
</dbReference>
<dbReference type="InterPro" id="IPR027417">
    <property type="entry name" value="P-loop_NTPase"/>
</dbReference>
<dbReference type="GO" id="GO:0005524">
    <property type="term" value="F:ATP binding"/>
    <property type="evidence" value="ECO:0007669"/>
    <property type="project" value="UniProtKB-KW"/>
</dbReference>
<keyword evidence="3" id="KW-0547">Nucleotide-binding</keyword>
<evidence type="ECO:0000256" key="1">
    <source>
        <dbReference type="ARBA" id="ARBA00022932"/>
    </source>
</evidence>
<keyword evidence="3" id="KW-0548">Nucleotidyltransferase</keyword>
<dbReference type="InterPro" id="IPR048448">
    <property type="entry name" value="DnaX-like_C"/>
</dbReference>
<evidence type="ECO:0000256" key="2">
    <source>
        <dbReference type="ARBA" id="ARBA00049244"/>
    </source>
</evidence>
<dbReference type="InterPro" id="IPR050238">
    <property type="entry name" value="DNA_Rep/Repair_Clamp_Loader"/>
</dbReference>
<evidence type="ECO:0000259" key="5">
    <source>
        <dbReference type="SMART" id="SM00382"/>
    </source>
</evidence>
<protein>
    <recommendedName>
        <fullName evidence="3">DNA polymerase III subunit gamma/tau</fullName>
        <ecNumber evidence="3">2.7.7.7</ecNumber>
    </recommendedName>
</protein>
<dbReference type="Proteomes" id="UP000034366">
    <property type="component" value="Unassembled WGS sequence"/>
</dbReference>
<dbReference type="PATRIC" id="fig|1618592.3.peg.287"/>
<evidence type="ECO:0000313" key="6">
    <source>
        <dbReference type="EMBL" id="KKQ49599.1"/>
    </source>
</evidence>
<keyword evidence="3" id="KW-0067">ATP-binding</keyword>
<evidence type="ECO:0000313" key="7">
    <source>
        <dbReference type="Proteomes" id="UP000034366"/>
    </source>
</evidence>
<name>A0A0G0KKC2_9BACT</name>
<dbReference type="InterPro" id="IPR012763">
    <property type="entry name" value="DNA_pol_III_sug/sutau_N"/>
</dbReference>
<dbReference type="Gene3D" id="3.40.50.300">
    <property type="entry name" value="P-loop containing nucleotide triphosphate hydrolases"/>
    <property type="match status" value="1"/>
</dbReference>
<dbReference type="NCBIfam" id="TIGR02397">
    <property type="entry name" value="dnaX_nterm"/>
    <property type="match status" value="1"/>
</dbReference>
<dbReference type="AlphaFoldDB" id="A0A0G0KKC2"/>
<dbReference type="Pfam" id="PF13177">
    <property type="entry name" value="DNA_pol3_delta2"/>
    <property type="match status" value="1"/>
</dbReference>
<comment type="catalytic activity">
    <reaction evidence="2 3">
        <text>DNA(n) + a 2'-deoxyribonucleoside 5'-triphosphate = DNA(n+1) + diphosphate</text>
        <dbReference type="Rhea" id="RHEA:22508"/>
        <dbReference type="Rhea" id="RHEA-COMP:17339"/>
        <dbReference type="Rhea" id="RHEA-COMP:17340"/>
        <dbReference type="ChEBI" id="CHEBI:33019"/>
        <dbReference type="ChEBI" id="CHEBI:61560"/>
        <dbReference type="ChEBI" id="CHEBI:173112"/>
        <dbReference type="EC" id="2.7.7.7"/>
    </reaction>
</comment>
<dbReference type="GO" id="GO:0006261">
    <property type="term" value="P:DNA-templated DNA replication"/>
    <property type="evidence" value="ECO:0007669"/>
    <property type="project" value="TreeGrafter"/>
</dbReference>
<comment type="function">
    <text evidence="3">DNA polymerase III is a complex, multichain enzyme responsible for most of the replicative synthesis in bacteria. This DNA polymerase also exhibits 3' to 5' exonuclease activity.</text>
</comment>